<dbReference type="SMART" id="SM00825">
    <property type="entry name" value="PKS_KS"/>
    <property type="match status" value="1"/>
</dbReference>
<dbReference type="InterPro" id="IPR014030">
    <property type="entry name" value="Ketoacyl_synth_N"/>
</dbReference>
<organism evidence="5 6">
    <name type="scientific">Leeia aquatica</name>
    <dbReference type="NCBI Taxonomy" id="2725557"/>
    <lineage>
        <taxon>Bacteria</taxon>
        <taxon>Pseudomonadati</taxon>
        <taxon>Pseudomonadota</taxon>
        <taxon>Betaproteobacteria</taxon>
        <taxon>Neisseriales</taxon>
        <taxon>Leeiaceae</taxon>
        <taxon>Leeia</taxon>
    </lineage>
</organism>
<dbReference type="Pfam" id="PF00109">
    <property type="entry name" value="ketoacyl-synt"/>
    <property type="match status" value="1"/>
</dbReference>
<dbReference type="RefSeq" id="WP_168877771.1">
    <property type="nucleotide sequence ID" value="NZ_JABAIM010000003.1"/>
</dbReference>
<sequence length="396" mass="41288">MKSCYLTRPGLLCALGADTDTVAEALFAGQQQGLVLEQGWLAHDHNAAVRVGRVAATLPILPPAWQARASRNNRLLLAAVQQIMQEVERCKQRYPAHRIGVVLGTSTSGVDHAEWALEAHAAQGQLPEGFQFEQIDLGDPARFLADWLELTGPAYCISTACTSGSKALVSARNLVQSGMCDAVITGGVDTLCRLTLNGFTALESTTSELTNPLSLNRAGINIGEGAAVFILSAEPGAVQLLGAGESSDAYHISAPEPEGLGASAAMQAALRDAGLDETSIGYLNLHATATIKNDAMESKAVDRVFPHGVPVSGTKGMTGHALGAAGALEAAFCYLSLTDTQGRLPPHCWDGVADPALPALPLVQVGQQWRPGPRYAMSNSFAFGGNNLSLILGGGA</sequence>
<dbReference type="InterPro" id="IPR018201">
    <property type="entry name" value="Ketoacyl_synth_AS"/>
</dbReference>
<comment type="similarity">
    <text evidence="1 3">Belongs to the thiolase-like superfamily. Beta-ketoacyl-ACP synthases family.</text>
</comment>
<evidence type="ECO:0000256" key="2">
    <source>
        <dbReference type="ARBA" id="ARBA00022679"/>
    </source>
</evidence>
<evidence type="ECO:0000256" key="3">
    <source>
        <dbReference type="RuleBase" id="RU003694"/>
    </source>
</evidence>
<dbReference type="PANTHER" id="PTHR11712">
    <property type="entry name" value="POLYKETIDE SYNTHASE-RELATED"/>
    <property type="match status" value="1"/>
</dbReference>
<dbReference type="InterPro" id="IPR000794">
    <property type="entry name" value="Beta-ketoacyl_synthase"/>
</dbReference>
<dbReference type="Pfam" id="PF02801">
    <property type="entry name" value="Ketoacyl-synt_C"/>
    <property type="match status" value="1"/>
</dbReference>
<dbReference type="PROSITE" id="PS52004">
    <property type="entry name" value="KS3_2"/>
    <property type="match status" value="1"/>
</dbReference>
<dbReference type="GO" id="GO:0004315">
    <property type="term" value="F:3-oxoacyl-[acyl-carrier-protein] synthase activity"/>
    <property type="evidence" value="ECO:0007669"/>
    <property type="project" value="InterPro"/>
</dbReference>
<reference evidence="5 6" key="1">
    <citation type="submission" date="2020-04" db="EMBL/GenBank/DDBJ databases">
        <title>Draft genome of Leeia sp. IMCC25680.</title>
        <authorList>
            <person name="Song J."/>
            <person name="Cho J.-C."/>
        </authorList>
    </citation>
    <scope>NUCLEOTIDE SEQUENCE [LARGE SCALE GENOMIC DNA]</scope>
    <source>
        <strain evidence="5 6">IMCC25680</strain>
    </source>
</reference>
<name>A0A847SB12_9NEIS</name>
<dbReference type="CDD" id="cd00834">
    <property type="entry name" value="KAS_I_II"/>
    <property type="match status" value="1"/>
</dbReference>
<evidence type="ECO:0000313" key="6">
    <source>
        <dbReference type="Proteomes" id="UP000587991"/>
    </source>
</evidence>
<dbReference type="SUPFAM" id="SSF53901">
    <property type="entry name" value="Thiolase-like"/>
    <property type="match status" value="2"/>
</dbReference>
<dbReference type="InterPro" id="IPR020841">
    <property type="entry name" value="PKS_Beta-ketoAc_synthase_dom"/>
</dbReference>
<gene>
    <name evidence="5" type="ORF">HF682_13090</name>
</gene>
<evidence type="ECO:0000256" key="1">
    <source>
        <dbReference type="ARBA" id="ARBA00008467"/>
    </source>
</evidence>
<dbReference type="PROSITE" id="PS00606">
    <property type="entry name" value="KS3_1"/>
    <property type="match status" value="1"/>
</dbReference>
<feature type="domain" description="Ketosynthase family 3 (KS3)" evidence="4">
    <location>
        <begin position="1"/>
        <end position="394"/>
    </location>
</feature>
<dbReference type="PANTHER" id="PTHR11712:SF320">
    <property type="entry name" value="BETA-KETOACYL SYNTHASE"/>
    <property type="match status" value="1"/>
</dbReference>
<evidence type="ECO:0000313" key="5">
    <source>
        <dbReference type="EMBL" id="NLR76095.1"/>
    </source>
</evidence>
<dbReference type="NCBIfam" id="NF006618">
    <property type="entry name" value="PRK09185.1"/>
    <property type="match status" value="1"/>
</dbReference>
<dbReference type="InterPro" id="IPR016039">
    <property type="entry name" value="Thiolase-like"/>
</dbReference>
<dbReference type="Gene3D" id="3.40.47.10">
    <property type="match status" value="1"/>
</dbReference>
<evidence type="ECO:0000259" key="4">
    <source>
        <dbReference type="PROSITE" id="PS52004"/>
    </source>
</evidence>
<keyword evidence="6" id="KW-1185">Reference proteome</keyword>
<keyword evidence="2 3" id="KW-0808">Transferase</keyword>
<dbReference type="GO" id="GO:0005829">
    <property type="term" value="C:cytosol"/>
    <property type="evidence" value="ECO:0007669"/>
    <property type="project" value="TreeGrafter"/>
</dbReference>
<accession>A0A847SB12</accession>
<dbReference type="GO" id="GO:0006633">
    <property type="term" value="P:fatty acid biosynthetic process"/>
    <property type="evidence" value="ECO:0007669"/>
    <property type="project" value="InterPro"/>
</dbReference>
<protein>
    <submittedName>
        <fullName evidence="5">Beta-ketoacyl-[acyl-carrier-protein] synthase family protein</fullName>
    </submittedName>
</protein>
<proteinExistence type="inferred from homology"/>
<comment type="caution">
    <text evidence="5">The sequence shown here is derived from an EMBL/GenBank/DDBJ whole genome shotgun (WGS) entry which is preliminary data.</text>
</comment>
<dbReference type="EMBL" id="JABAIM010000003">
    <property type="protein sequence ID" value="NLR76095.1"/>
    <property type="molecule type" value="Genomic_DNA"/>
</dbReference>
<dbReference type="AlphaFoldDB" id="A0A847SB12"/>
<dbReference type="Proteomes" id="UP000587991">
    <property type="component" value="Unassembled WGS sequence"/>
</dbReference>
<dbReference type="InterPro" id="IPR014031">
    <property type="entry name" value="Ketoacyl_synth_C"/>
</dbReference>